<accession>A0A9W4U278</accession>
<reference evidence="1" key="1">
    <citation type="submission" date="2023-01" db="EMBL/GenBank/DDBJ databases">
        <authorList>
            <person name="Van Ghelder C."/>
            <person name="Rancurel C."/>
        </authorList>
    </citation>
    <scope>NUCLEOTIDE SEQUENCE</scope>
    <source>
        <strain evidence="1">CNCM I-4278</strain>
    </source>
</reference>
<name>A0A9W4U278_9PLEO</name>
<comment type="caution">
    <text evidence="1">The sequence shown here is derived from an EMBL/GenBank/DDBJ whole genome shotgun (WGS) entry which is preliminary data.</text>
</comment>
<evidence type="ECO:0000313" key="2">
    <source>
        <dbReference type="Proteomes" id="UP001152607"/>
    </source>
</evidence>
<protein>
    <submittedName>
        <fullName evidence="1">Uncharacterized protein</fullName>
    </submittedName>
</protein>
<dbReference type="Proteomes" id="UP001152607">
    <property type="component" value="Unassembled WGS sequence"/>
</dbReference>
<organism evidence="1 2">
    <name type="scientific">Periconia digitata</name>
    <dbReference type="NCBI Taxonomy" id="1303443"/>
    <lineage>
        <taxon>Eukaryota</taxon>
        <taxon>Fungi</taxon>
        <taxon>Dikarya</taxon>
        <taxon>Ascomycota</taxon>
        <taxon>Pezizomycotina</taxon>
        <taxon>Dothideomycetes</taxon>
        <taxon>Pleosporomycetidae</taxon>
        <taxon>Pleosporales</taxon>
        <taxon>Massarineae</taxon>
        <taxon>Periconiaceae</taxon>
        <taxon>Periconia</taxon>
    </lineage>
</organism>
<proteinExistence type="predicted"/>
<dbReference type="EMBL" id="CAOQHR010000001">
    <property type="protein sequence ID" value="CAI6225959.1"/>
    <property type="molecule type" value="Genomic_DNA"/>
</dbReference>
<dbReference type="AlphaFoldDB" id="A0A9W4U278"/>
<gene>
    <name evidence="1" type="ORF">PDIGIT_LOCUS24</name>
</gene>
<keyword evidence="2" id="KW-1185">Reference proteome</keyword>
<sequence>MRINPWRQYPPFKSTSYITLPNLTQERIFGFFSARSGQEWVGHLLSWWWRHEVPSPTAVSHGDSSYSWSTRISSCHIARTSRDNTMLGCPRQKTIEPNLHQSFLRR</sequence>
<evidence type="ECO:0000313" key="1">
    <source>
        <dbReference type="EMBL" id="CAI6225959.1"/>
    </source>
</evidence>